<dbReference type="FunFam" id="3.20.20.300:FF:000002">
    <property type="entry name" value="Probable beta-glucosidase"/>
    <property type="match status" value="1"/>
</dbReference>
<feature type="chain" id="PRO_5035418505" description="Probable beta-glucosidase G" evidence="18">
    <location>
        <begin position="22"/>
        <end position="787"/>
    </location>
</feature>
<reference evidence="20" key="1">
    <citation type="journal article" date="2021" name="Nat. Commun.">
        <title>Genetic determinants of endophytism in the Arabidopsis root mycobiome.</title>
        <authorList>
            <person name="Mesny F."/>
            <person name="Miyauchi S."/>
            <person name="Thiergart T."/>
            <person name="Pickel B."/>
            <person name="Atanasova L."/>
            <person name="Karlsson M."/>
            <person name="Huettel B."/>
            <person name="Barry K.W."/>
            <person name="Haridas S."/>
            <person name="Chen C."/>
            <person name="Bauer D."/>
            <person name="Andreopoulos W."/>
            <person name="Pangilinan J."/>
            <person name="LaButti K."/>
            <person name="Riley R."/>
            <person name="Lipzen A."/>
            <person name="Clum A."/>
            <person name="Drula E."/>
            <person name="Henrissat B."/>
            <person name="Kohler A."/>
            <person name="Grigoriev I.V."/>
            <person name="Martin F.M."/>
            <person name="Hacquard S."/>
        </authorList>
    </citation>
    <scope>NUCLEOTIDE SEQUENCE</scope>
    <source>
        <strain evidence="20">MPI-SDFR-AT-0120</strain>
    </source>
</reference>
<dbReference type="GO" id="GO:0008422">
    <property type="term" value="F:beta-glucosidase activity"/>
    <property type="evidence" value="ECO:0007669"/>
    <property type="project" value="UniProtKB-EC"/>
</dbReference>
<dbReference type="InterPro" id="IPR026891">
    <property type="entry name" value="Fn3-like"/>
</dbReference>
<dbReference type="PANTHER" id="PTHR42715">
    <property type="entry name" value="BETA-GLUCOSIDASE"/>
    <property type="match status" value="1"/>
</dbReference>
<dbReference type="OrthoDB" id="416222at2759"/>
<evidence type="ECO:0000256" key="18">
    <source>
        <dbReference type="SAM" id="SignalP"/>
    </source>
</evidence>
<dbReference type="PRINTS" id="PR00133">
    <property type="entry name" value="GLHYDRLASE3"/>
</dbReference>
<proteinExistence type="inferred from homology"/>
<gene>
    <name evidence="20" type="ORF">FB567DRAFT_597483</name>
</gene>
<keyword evidence="11" id="KW-0326">Glycosidase</keyword>
<evidence type="ECO:0000256" key="10">
    <source>
        <dbReference type="ARBA" id="ARBA00023277"/>
    </source>
</evidence>
<dbReference type="SUPFAM" id="SSF52279">
    <property type="entry name" value="Beta-D-glucan exohydrolase, C-terminal domain"/>
    <property type="match status" value="1"/>
</dbReference>
<comment type="caution">
    <text evidence="20">The sequence shown here is derived from an EMBL/GenBank/DDBJ whole genome shotgun (WGS) entry which is preliminary data.</text>
</comment>
<dbReference type="GO" id="GO:0005576">
    <property type="term" value="C:extracellular region"/>
    <property type="evidence" value="ECO:0007669"/>
    <property type="project" value="UniProtKB-SubCell"/>
</dbReference>
<evidence type="ECO:0000256" key="3">
    <source>
        <dbReference type="ARBA" id="ARBA00004987"/>
    </source>
</evidence>
<evidence type="ECO:0000256" key="6">
    <source>
        <dbReference type="ARBA" id="ARBA00022525"/>
    </source>
</evidence>
<dbReference type="AlphaFoldDB" id="A0A8K0QV34"/>
<feature type="domain" description="Fibronectin type III-like" evidence="19">
    <location>
        <begin position="702"/>
        <end position="774"/>
    </location>
</feature>
<dbReference type="Pfam" id="PF01915">
    <property type="entry name" value="Glyco_hydro_3_C"/>
    <property type="match status" value="1"/>
</dbReference>
<evidence type="ECO:0000256" key="12">
    <source>
        <dbReference type="ARBA" id="ARBA00023326"/>
    </source>
</evidence>
<evidence type="ECO:0000256" key="8">
    <source>
        <dbReference type="ARBA" id="ARBA00022801"/>
    </source>
</evidence>
<keyword evidence="8 20" id="KW-0378">Hydrolase</keyword>
<evidence type="ECO:0000256" key="16">
    <source>
        <dbReference type="ARBA" id="ARBA00041601"/>
    </source>
</evidence>
<evidence type="ECO:0000256" key="11">
    <source>
        <dbReference type="ARBA" id="ARBA00023295"/>
    </source>
</evidence>
<dbReference type="PANTHER" id="PTHR42715:SF12">
    <property type="entry name" value="BETA-GLUCOSIDASE G-RELATED"/>
    <property type="match status" value="1"/>
</dbReference>
<dbReference type="Gene3D" id="3.20.20.300">
    <property type="entry name" value="Glycoside hydrolase, family 3, N-terminal domain"/>
    <property type="match status" value="1"/>
</dbReference>
<dbReference type="InterPro" id="IPR002772">
    <property type="entry name" value="Glyco_hydro_3_C"/>
</dbReference>
<dbReference type="Gene3D" id="2.60.40.10">
    <property type="entry name" value="Immunoglobulins"/>
    <property type="match status" value="1"/>
</dbReference>
<dbReference type="SUPFAM" id="SSF51445">
    <property type="entry name" value="(Trans)glycosidases"/>
    <property type="match status" value="1"/>
</dbReference>
<dbReference type="EC" id="3.2.1.21" evidence="5"/>
<evidence type="ECO:0000256" key="4">
    <source>
        <dbReference type="ARBA" id="ARBA00005336"/>
    </source>
</evidence>
<evidence type="ECO:0000313" key="20">
    <source>
        <dbReference type="EMBL" id="KAH7073165.1"/>
    </source>
</evidence>
<dbReference type="InterPro" id="IPR050288">
    <property type="entry name" value="Cellulose_deg_GH3"/>
</dbReference>
<keyword evidence="6" id="KW-0964">Secreted</keyword>
<dbReference type="InterPro" id="IPR036881">
    <property type="entry name" value="Glyco_hydro_3_C_sf"/>
</dbReference>
<dbReference type="Gene3D" id="3.40.50.1700">
    <property type="entry name" value="Glycoside hydrolase family 3 C-terminal domain"/>
    <property type="match status" value="1"/>
</dbReference>
<evidence type="ECO:0000256" key="14">
    <source>
        <dbReference type="ARBA" id="ARBA00039579"/>
    </source>
</evidence>
<keyword evidence="12" id="KW-0624">Polysaccharide degradation</keyword>
<sequence length="787" mass="84557">MHNLAIQKLALFITTLHSVLGADAPSKFPIPWDEAVVKAKTFVAQLNTSEKVGLVTGSYGSSRTLPCVGSIAAIERVGFNGLCLSDGPAGLGRSDGVSVFASGITVAATWDRRLMYERGRAIGEEFRAKGAHIHLGPSCGPMGRHGRGGRNWESFGPDPYLAGIAMNETIFGVQSVGVQATAKHYLGNEQETQRVATTAPDGSVIDAISANIDDRTLHELYIWPFADAIHAGTASVMCAYNRINGNYSCADSDTLTTILKDELAFPGYVMSDWDATKSTVGTANAGLDMEMPGNQTISGTYYFGDSLIGAVEAGTVTLDRLDDMATRVMTPYFRLGQDDGFPTPDPSSGGVFLTYIYGHESPLAGIYPAVPALDVRGDHAQGIRELGAAGTVLLKNLNGILPLRNKTSFGLFGNDLPDPALGSAYLVYGDDATGNEMGTLNIGGGSGTVRHTSLVSPLEAIRKKVQSLDGRMQWLFDNNEIADGRFRSIYPVPEVCLLFLKAFATEGIDRPDLDFQWNATRAVESTARLCPDTVVITHGPGVVLMPWANNENVTAILAAHYPGEETGNSITDVLWGSVEPSGRLPYSIPRTAADYGPPIVELPSNVTDSNAWQSNFVEGQLIDYRHFDANNDITPLYEFGFGLSYTTFKMGHNLTVEVVKSPLDPKADKRHGIAPGGLVDLWSITTTATIDVTNTGSRSGFAVPQLYVSLPQETTPRGTPLKVLRGFEKVHLAAGETQTITFSLKRRDLSYWDVNEKSWIIPDGTIGFAAGFSSKDLRAKAEVAVLL</sequence>
<dbReference type="Pfam" id="PF00933">
    <property type="entry name" value="Glyco_hydro_3"/>
    <property type="match status" value="1"/>
</dbReference>
<dbReference type="InterPro" id="IPR017853">
    <property type="entry name" value="GH"/>
</dbReference>
<dbReference type="Pfam" id="PF14310">
    <property type="entry name" value="Fn3-like"/>
    <property type="match status" value="1"/>
</dbReference>
<comment type="pathway">
    <text evidence="3">Glycan metabolism; cellulose degradation.</text>
</comment>
<evidence type="ECO:0000256" key="13">
    <source>
        <dbReference type="ARBA" id="ARBA00024983"/>
    </source>
</evidence>
<feature type="signal peptide" evidence="18">
    <location>
        <begin position="1"/>
        <end position="21"/>
    </location>
</feature>
<evidence type="ECO:0000256" key="5">
    <source>
        <dbReference type="ARBA" id="ARBA00012744"/>
    </source>
</evidence>
<comment type="catalytic activity">
    <reaction evidence="1">
        <text>Hydrolysis of terminal, non-reducing beta-D-glucosyl residues with release of beta-D-glucose.</text>
        <dbReference type="EC" id="3.2.1.21"/>
    </reaction>
</comment>
<comment type="subcellular location">
    <subcellularLocation>
        <location evidence="2">Secreted</location>
    </subcellularLocation>
</comment>
<dbReference type="InterPro" id="IPR036962">
    <property type="entry name" value="Glyco_hydro_3_N_sf"/>
</dbReference>
<evidence type="ECO:0000256" key="15">
    <source>
        <dbReference type="ARBA" id="ARBA00041276"/>
    </source>
</evidence>
<evidence type="ECO:0000256" key="7">
    <source>
        <dbReference type="ARBA" id="ARBA00022729"/>
    </source>
</evidence>
<name>A0A8K0QV34_9PLEO</name>
<evidence type="ECO:0000313" key="21">
    <source>
        <dbReference type="Proteomes" id="UP000813461"/>
    </source>
</evidence>
<comment type="similarity">
    <text evidence="4">Belongs to the glycosyl hydrolase 3 family.</text>
</comment>
<organism evidence="20 21">
    <name type="scientific">Paraphoma chrysanthemicola</name>
    <dbReference type="NCBI Taxonomy" id="798071"/>
    <lineage>
        <taxon>Eukaryota</taxon>
        <taxon>Fungi</taxon>
        <taxon>Dikarya</taxon>
        <taxon>Ascomycota</taxon>
        <taxon>Pezizomycotina</taxon>
        <taxon>Dothideomycetes</taxon>
        <taxon>Pleosporomycetidae</taxon>
        <taxon>Pleosporales</taxon>
        <taxon>Pleosporineae</taxon>
        <taxon>Phaeosphaeriaceae</taxon>
        <taxon>Paraphoma</taxon>
    </lineage>
</organism>
<protein>
    <recommendedName>
        <fullName evidence="14">Probable beta-glucosidase G</fullName>
        <ecNumber evidence="5">3.2.1.21</ecNumber>
    </recommendedName>
    <alternativeName>
        <fullName evidence="15">Beta-D-glucoside glucohydrolase G</fullName>
    </alternativeName>
    <alternativeName>
        <fullName evidence="16">Cellobiase G</fullName>
    </alternativeName>
    <alternativeName>
        <fullName evidence="17">Gentiobiase G</fullName>
    </alternativeName>
</protein>
<evidence type="ECO:0000256" key="1">
    <source>
        <dbReference type="ARBA" id="ARBA00000448"/>
    </source>
</evidence>
<keyword evidence="10" id="KW-0119">Carbohydrate metabolism</keyword>
<accession>A0A8K0QV34</accession>
<evidence type="ECO:0000256" key="17">
    <source>
        <dbReference type="ARBA" id="ARBA00041808"/>
    </source>
</evidence>
<evidence type="ECO:0000256" key="9">
    <source>
        <dbReference type="ARBA" id="ARBA00023180"/>
    </source>
</evidence>
<keyword evidence="9" id="KW-0325">Glycoprotein</keyword>
<evidence type="ECO:0000259" key="19">
    <source>
        <dbReference type="SMART" id="SM01217"/>
    </source>
</evidence>
<dbReference type="GO" id="GO:0009251">
    <property type="term" value="P:glucan catabolic process"/>
    <property type="evidence" value="ECO:0007669"/>
    <property type="project" value="TreeGrafter"/>
</dbReference>
<dbReference type="Proteomes" id="UP000813461">
    <property type="component" value="Unassembled WGS sequence"/>
</dbReference>
<dbReference type="EMBL" id="JAGMVJ010000022">
    <property type="protein sequence ID" value="KAH7073165.1"/>
    <property type="molecule type" value="Genomic_DNA"/>
</dbReference>
<dbReference type="InterPro" id="IPR001764">
    <property type="entry name" value="Glyco_hydro_3_N"/>
</dbReference>
<dbReference type="SMART" id="SM01217">
    <property type="entry name" value="Fn3_like"/>
    <property type="match status" value="1"/>
</dbReference>
<keyword evidence="7 18" id="KW-0732">Signal</keyword>
<comment type="function">
    <text evidence="13">Beta-glucosidases are one of a number of cellulolytic enzymes involved in the degradation of cellulosic biomass. Catalyzes the last step releasing glucose from the inhibitory cellobiose.</text>
</comment>
<dbReference type="InterPro" id="IPR013783">
    <property type="entry name" value="Ig-like_fold"/>
</dbReference>
<keyword evidence="21" id="KW-1185">Reference proteome</keyword>
<evidence type="ECO:0000256" key="2">
    <source>
        <dbReference type="ARBA" id="ARBA00004613"/>
    </source>
</evidence>